<protein>
    <recommendedName>
        <fullName evidence="4">Pro-sigmaK processing inhibitor BofA</fullName>
    </recommendedName>
</protein>
<evidence type="ECO:0000313" key="3">
    <source>
        <dbReference type="Proteomes" id="UP000678895"/>
    </source>
</evidence>
<dbReference type="AlphaFoldDB" id="A0A919Y7G7"/>
<evidence type="ECO:0000313" key="2">
    <source>
        <dbReference type="EMBL" id="GIO45209.1"/>
    </source>
</evidence>
<feature type="transmembrane region" description="Helical" evidence="1">
    <location>
        <begin position="63"/>
        <end position="86"/>
    </location>
</feature>
<evidence type="ECO:0008006" key="4">
    <source>
        <dbReference type="Google" id="ProtNLM"/>
    </source>
</evidence>
<dbReference type="EMBL" id="BORS01000037">
    <property type="protein sequence ID" value="GIO45209.1"/>
    <property type="molecule type" value="Genomic_DNA"/>
</dbReference>
<keyword evidence="3" id="KW-1185">Reference proteome</keyword>
<dbReference type="Pfam" id="PF07441">
    <property type="entry name" value="BofA"/>
    <property type="match status" value="1"/>
</dbReference>
<keyword evidence="1" id="KW-0812">Transmembrane</keyword>
<name>A0A919Y7G7_9BACL</name>
<keyword evidence="1" id="KW-1133">Transmembrane helix</keyword>
<proteinExistence type="predicted"/>
<feature type="transmembrane region" description="Helical" evidence="1">
    <location>
        <begin position="32"/>
        <end position="51"/>
    </location>
</feature>
<reference evidence="2" key="1">
    <citation type="submission" date="2021-03" db="EMBL/GenBank/DDBJ databases">
        <title>Antimicrobial resistance genes in bacteria isolated from Japanese honey, and their potential for conferring macrolide and lincosamide resistance in the American foulbrood pathogen Paenibacillus larvae.</title>
        <authorList>
            <person name="Okamoto M."/>
            <person name="Kumagai M."/>
            <person name="Kanamori H."/>
            <person name="Takamatsu D."/>
        </authorList>
    </citation>
    <scope>NUCLEOTIDE SEQUENCE</scope>
    <source>
        <strain evidence="2">J41TS4</strain>
    </source>
</reference>
<dbReference type="RefSeq" id="WP_301630968.1">
    <property type="nucleotide sequence ID" value="NZ_BORS01000037.1"/>
</dbReference>
<comment type="caution">
    <text evidence="2">The sequence shown here is derived from an EMBL/GenBank/DDBJ whole genome shotgun (WGS) entry which is preliminary data.</text>
</comment>
<keyword evidence="1" id="KW-0472">Membrane</keyword>
<sequence length="87" mass="9384">MKIILTVVLAISLLSLLFIVFSRRLGFAWLSRLGVHVVVAALGLYVVNYSGWIAEAYIPLNPVTLTTVLVLGLPGIGLLLGLKLILI</sequence>
<accession>A0A919Y7G7</accession>
<organism evidence="2 3">
    <name type="scientific">Paenibacillus apis</name>
    <dbReference type="NCBI Taxonomy" id="1792174"/>
    <lineage>
        <taxon>Bacteria</taxon>
        <taxon>Bacillati</taxon>
        <taxon>Bacillota</taxon>
        <taxon>Bacilli</taxon>
        <taxon>Bacillales</taxon>
        <taxon>Paenibacillaceae</taxon>
        <taxon>Paenibacillus</taxon>
    </lineage>
</organism>
<dbReference type="InterPro" id="IPR010001">
    <property type="entry name" value="BofA"/>
</dbReference>
<evidence type="ECO:0000256" key="1">
    <source>
        <dbReference type="SAM" id="Phobius"/>
    </source>
</evidence>
<dbReference type="Proteomes" id="UP000678895">
    <property type="component" value="Unassembled WGS sequence"/>
</dbReference>
<gene>
    <name evidence="2" type="ORF">J41TS4_49670</name>
</gene>